<comment type="caution">
    <text evidence="4">The sequence shown here is derived from an EMBL/GenBank/DDBJ whole genome shotgun (WGS) entry which is preliminary data.</text>
</comment>
<dbReference type="InterPro" id="IPR016181">
    <property type="entry name" value="Acyl_CoA_acyltransferase"/>
</dbReference>
<dbReference type="Gene3D" id="3.40.630.30">
    <property type="match status" value="1"/>
</dbReference>
<evidence type="ECO:0000313" key="4">
    <source>
        <dbReference type="EMBL" id="MBY9074928.1"/>
    </source>
</evidence>
<dbReference type="PROSITE" id="PS51186">
    <property type="entry name" value="GNAT"/>
    <property type="match status" value="1"/>
</dbReference>
<dbReference type="InterPro" id="IPR000182">
    <property type="entry name" value="GNAT_dom"/>
</dbReference>
<dbReference type="EMBL" id="JAIEZQ010000002">
    <property type="protein sequence ID" value="MBY9074928.1"/>
    <property type="molecule type" value="Genomic_DNA"/>
</dbReference>
<reference evidence="4 5" key="1">
    <citation type="submission" date="2021-08" db="EMBL/GenBank/DDBJ databases">
        <title>Nocardioides bacterium WL0053 sp. nov., isolated from the sediment.</title>
        <authorList>
            <person name="Wang L."/>
            <person name="Zhang D."/>
            <person name="Zhang A."/>
        </authorList>
    </citation>
    <scope>NUCLEOTIDE SEQUENCE [LARGE SCALE GENOMIC DNA]</scope>
    <source>
        <strain evidence="4 5">WL0053</strain>
    </source>
</reference>
<dbReference type="Proteomes" id="UP000754710">
    <property type="component" value="Unassembled WGS sequence"/>
</dbReference>
<name>A0ABS7RIQ2_9ACTN</name>
<evidence type="ECO:0000259" key="3">
    <source>
        <dbReference type="PROSITE" id="PS51186"/>
    </source>
</evidence>
<dbReference type="Pfam" id="PF13508">
    <property type="entry name" value="Acetyltransf_7"/>
    <property type="match status" value="1"/>
</dbReference>
<protein>
    <submittedName>
        <fullName evidence="4">GNAT family N-acetyltransferase</fullName>
    </submittedName>
</protein>
<proteinExistence type="predicted"/>
<evidence type="ECO:0000256" key="2">
    <source>
        <dbReference type="ARBA" id="ARBA00023315"/>
    </source>
</evidence>
<sequence>MSYEFLHRPPTPAEHRLLAESVGWGHGFAWDAMPASLAASFAGVVVLREGGPVAMGRVVGDGAYYFYVQDVAVMPGHQHAGLGRRIVEHLVAEVERVAPPKAFIGLFATDQAVGLYESHGFAQHPGMTGMFRVVPAAEPAVSS</sequence>
<feature type="domain" description="N-acetyltransferase" evidence="3">
    <location>
        <begin position="1"/>
        <end position="141"/>
    </location>
</feature>
<evidence type="ECO:0000313" key="5">
    <source>
        <dbReference type="Proteomes" id="UP000754710"/>
    </source>
</evidence>
<organism evidence="4 5">
    <name type="scientific">Nocardioides jiangsuensis</name>
    <dbReference type="NCBI Taxonomy" id="2866161"/>
    <lineage>
        <taxon>Bacteria</taxon>
        <taxon>Bacillati</taxon>
        <taxon>Actinomycetota</taxon>
        <taxon>Actinomycetes</taxon>
        <taxon>Propionibacteriales</taxon>
        <taxon>Nocardioidaceae</taxon>
        <taxon>Nocardioides</taxon>
    </lineage>
</organism>
<keyword evidence="1" id="KW-0808">Transferase</keyword>
<dbReference type="SUPFAM" id="SSF55729">
    <property type="entry name" value="Acyl-CoA N-acyltransferases (Nat)"/>
    <property type="match status" value="1"/>
</dbReference>
<keyword evidence="2" id="KW-0012">Acyltransferase</keyword>
<gene>
    <name evidence="4" type="ORF">K1X13_08875</name>
</gene>
<evidence type="ECO:0000256" key="1">
    <source>
        <dbReference type="ARBA" id="ARBA00022679"/>
    </source>
</evidence>
<dbReference type="RefSeq" id="WP_221024743.1">
    <property type="nucleotide sequence ID" value="NZ_JAIEZQ010000002.1"/>
</dbReference>
<dbReference type="InterPro" id="IPR045039">
    <property type="entry name" value="NSI-like"/>
</dbReference>
<dbReference type="PANTHER" id="PTHR43626:SF4">
    <property type="entry name" value="GCN5-RELATED N-ACETYLTRANSFERASE 2, CHLOROPLASTIC"/>
    <property type="match status" value="1"/>
</dbReference>
<dbReference type="PANTHER" id="PTHR43626">
    <property type="entry name" value="ACYL-COA N-ACYLTRANSFERASE"/>
    <property type="match status" value="1"/>
</dbReference>
<accession>A0ABS7RIQ2</accession>
<keyword evidence="5" id="KW-1185">Reference proteome</keyword>
<dbReference type="CDD" id="cd04301">
    <property type="entry name" value="NAT_SF"/>
    <property type="match status" value="1"/>
</dbReference>